<organism evidence="1 2">
    <name type="scientific">Trichinella papuae</name>
    <dbReference type="NCBI Taxonomy" id="268474"/>
    <lineage>
        <taxon>Eukaryota</taxon>
        <taxon>Metazoa</taxon>
        <taxon>Ecdysozoa</taxon>
        <taxon>Nematoda</taxon>
        <taxon>Enoplea</taxon>
        <taxon>Dorylaimia</taxon>
        <taxon>Trichinellida</taxon>
        <taxon>Trichinellidae</taxon>
        <taxon>Trichinella</taxon>
    </lineage>
</organism>
<accession>A0A0V1MC83</accession>
<dbReference type="EMBL" id="JYDO01000135">
    <property type="protein sequence ID" value="KRZ69505.1"/>
    <property type="molecule type" value="Genomic_DNA"/>
</dbReference>
<dbReference type="Proteomes" id="UP000054843">
    <property type="component" value="Unassembled WGS sequence"/>
</dbReference>
<protein>
    <submittedName>
        <fullName evidence="1">Uncharacterized protein</fullName>
    </submittedName>
</protein>
<evidence type="ECO:0000313" key="2">
    <source>
        <dbReference type="Proteomes" id="UP000054843"/>
    </source>
</evidence>
<name>A0A0V1MC83_9BILA</name>
<comment type="caution">
    <text evidence="1">The sequence shown here is derived from an EMBL/GenBank/DDBJ whole genome shotgun (WGS) entry which is preliminary data.</text>
</comment>
<keyword evidence="2" id="KW-1185">Reference proteome</keyword>
<reference evidence="1 2" key="1">
    <citation type="submission" date="2015-01" db="EMBL/GenBank/DDBJ databases">
        <title>Evolution of Trichinella species and genotypes.</title>
        <authorList>
            <person name="Korhonen P.K."/>
            <person name="Edoardo P."/>
            <person name="Giuseppe L.R."/>
            <person name="Gasser R.B."/>
        </authorList>
    </citation>
    <scope>NUCLEOTIDE SEQUENCE [LARGE SCALE GENOMIC DNA]</scope>
    <source>
        <strain evidence="1">ISS1980</strain>
    </source>
</reference>
<sequence>MQFDSQHNSSSAINPKPKKLTYAPALLFKIHNSRYAITAQAVFSGDANLEYSDQTLNIPMDSVSGFCAFIRLLGTHVDWK</sequence>
<dbReference type="AlphaFoldDB" id="A0A0V1MC83"/>
<proteinExistence type="predicted"/>
<evidence type="ECO:0000313" key="1">
    <source>
        <dbReference type="EMBL" id="KRZ69505.1"/>
    </source>
</evidence>
<gene>
    <name evidence="1" type="ORF">T10_12032</name>
</gene>